<keyword evidence="5 8" id="KW-0645">Protease</keyword>
<dbReference type="SUPFAM" id="SSF52949">
    <property type="entry name" value="Macro domain-like"/>
    <property type="match status" value="1"/>
</dbReference>
<dbReference type="PRINTS" id="PR00481">
    <property type="entry name" value="LAMNOPPTDASE"/>
</dbReference>
<feature type="active site" evidence="8">
    <location>
        <position position="270"/>
    </location>
</feature>
<dbReference type="NCBIfam" id="NF002074">
    <property type="entry name" value="PRK00913.1-4"/>
    <property type="match status" value="1"/>
</dbReference>
<keyword evidence="8" id="KW-0464">Manganese</keyword>
<keyword evidence="4 8" id="KW-0031">Aminopeptidase</keyword>
<evidence type="ECO:0000256" key="3">
    <source>
        <dbReference type="ARBA" id="ARBA00009528"/>
    </source>
</evidence>
<evidence type="ECO:0000256" key="2">
    <source>
        <dbReference type="ARBA" id="ARBA00000967"/>
    </source>
</evidence>
<evidence type="ECO:0000256" key="7">
    <source>
        <dbReference type="ARBA" id="ARBA00049972"/>
    </source>
</evidence>
<comment type="catalytic activity">
    <reaction evidence="1 8">
        <text>Release of an N-terminal amino acid, Xaa-|-Yaa-, in which Xaa is preferably Leu, but may be other amino acids including Pro although not Arg or Lys, and Yaa may be Pro. Amino acid amides and methyl esters are also readily hydrolyzed, but rates on arylamides are exceedingly low.</text>
        <dbReference type="EC" id="3.4.11.1"/>
    </reaction>
</comment>
<evidence type="ECO:0000256" key="8">
    <source>
        <dbReference type="HAMAP-Rule" id="MF_00181"/>
    </source>
</evidence>
<feature type="binding site" evidence="8">
    <location>
        <position position="281"/>
    </location>
    <ligand>
        <name>Mn(2+)</name>
        <dbReference type="ChEBI" id="CHEBI:29035"/>
        <label>2</label>
    </ligand>
</feature>
<proteinExistence type="inferred from homology"/>
<dbReference type="AlphaFoldDB" id="A0A1M4TC57"/>
<feature type="binding site" evidence="8">
    <location>
        <position position="342"/>
    </location>
    <ligand>
        <name>Mn(2+)</name>
        <dbReference type="ChEBI" id="CHEBI:29035"/>
        <label>2</label>
    </ligand>
</feature>
<keyword evidence="6 8" id="KW-0378">Hydrolase</keyword>
<evidence type="ECO:0000313" key="10">
    <source>
        <dbReference type="EMBL" id="SHE42056.1"/>
    </source>
</evidence>
<gene>
    <name evidence="8" type="primary">pepA</name>
    <name evidence="10" type="ORF">SAMN05443638_102121</name>
</gene>
<dbReference type="Pfam" id="PF00883">
    <property type="entry name" value="Peptidase_M17"/>
    <property type="match status" value="1"/>
</dbReference>
<dbReference type="SUPFAM" id="SSF53187">
    <property type="entry name" value="Zn-dependent exopeptidases"/>
    <property type="match status" value="1"/>
</dbReference>
<dbReference type="HAMAP" id="MF_00181">
    <property type="entry name" value="Cytosol_peptidase_M17"/>
    <property type="match status" value="1"/>
</dbReference>
<comment type="catalytic activity">
    <reaction evidence="2 8">
        <text>Release of an N-terminal amino acid, preferentially leucine, but not glutamic or aspartic acids.</text>
        <dbReference type="EC" id="3.4.11.10"/>
    </reaction>
</comment>
<dbReference type="PANTHER" id="PTHR11963:SF23">
    <property type="entry name" value="CYTOSOL AMINOPEPTIDASE"/>
    <property type="match status" value="1"/>
</dbReference>
<dbReference type="Gene3D" id="3.40.630.10">
    <property type="entry name" value="Zn peptidases"/>
    <property type="match status" value="1"/>
</dbReference>
<dbReference type="EMBL" id="FQVM01000002">
    <property type="protein sequence ID" value="SHE42056.1"/>
    <property type="molecule type" value="Genomic_DNA"/>
</dbReference>
<dbReference type="Proteomes" id="UP000184035">
    <property type="component" value="Unassembled WGS sequence"/>
</dbReference>
<feature type="binding site" evidence="8">
    <location>
        <position position="342"/>
    </location>
    <ligand>
        <name>Mn(2+)</name>
        <dbReference type="ChEBI" id="CHEBI:29035"/>
        <label>1</label>
    </ligand>
</feature>
<sequence>MKITFNNFSCLQGDGVIVPILEDKLITPNDEINNMLAHLKDSEKFEGKKGEIFTFTRTCGEGKIQDIIVVGLGRDKELNNEIIRKSLGSACKKAIALKCKKVFIKIINSTVISEKDIIKSMVEGLGLAEYSFNRYKKDKKENSLDFTLGNTEKENQEDNKINEYIKEAKLLVEATIIARNLTNEPANILYPETLVERVGEIGRESGFEVEVFDEKQIKSLKMDAFLSVAKGSDNPPRLIVMRYNGNPQDSNILGLVGKGLTYDSGGYSIKPTDGMVTMKGDMGGAASVIGTMSAIAKSNLRINVVAVVAACENLISGRAYKPGDIIGSMAGKTIEVLNTDAEGRLTLVDAVNYIIEKENADEVIDIATLTGAAVVALGDKVTAVVSNNNEFYNELEEAAKVTGEKFWRLPYFDEYKEQIKSEIADLKNLGGKYGGAITAGAFVGEFVKDKPWLHLDIAGTAWADSASEYSIKGGTGVPVRTIYQLIKNRQK</sequence>
<evidence type="ECO:0000259" key="9">
    <source>
        <dbReference type="PROSITE" id="PS00631"/>
    </source>
</evidence>
<feature type="binding site" evidence="8">
    <location>
        <position position="263"/>
    </location>
    <ligand>
        <name>Mn(2+)</name>
        <dbReference type="ChEBI" id="CHEBI:29035"/>
        <label>1</label>
    </ligand>
</feature>
<name>A0A1M4TC57_9CLOT</name>
<feature type="active site" evidence="8">
    <location>
        <position position="344"/>
    </location>
</feature>
<evidence type="ECO:0000256" key="1">
    <source>
        <dbReference type="ARBA" id="ARBA00000135"/>
    </source>
</evidence>
<dbReference type="GO" id="GO:0070006">
    <property type="term" value="F:metalloaminopeptidase activity"/>
    <property type="evidence" value="ECO:0007669"/>
    <property type="project" value="InterPro"/>
</dbReference>
<dbReference type="CDD" id="cd00433">
    <property type="entry name" value="Peptidase_M17"/>
    <property type="match status" value="1"/>
</dbReference>
<dbReference type="InterPro" id="IPR011356">
    <property type="entry name" value="Leucine_aapep/pepB"/>
</dbReference>
<dbReference type="GO" id="GO:0006508">
    <property type="term" value="P:proteolysis"/>
    <property type="evidence" value="ECO:0007669"/>
    <property type="project" value="UniProtKB-KW"/>
</dbReference>
<feature type="binding site" evidence="8">
    <location>
        <position position="258"/>
    </location>
    <ligand>
        <name>Mn(2+)</name>
        <dbReference type="ChEBI" id="CHEBI:29035"/>
        <label>2</label>
    </ligand>
</feature>
<reference evidence="10 11" key="1">
    <citation type="submission" date="2016-11" db="EMBL/GenBank/DDBJ databases">
        <authorList>
            <person name="Jaros S."/>
            <person name="Januszkiewicz K."/>
            <person name="Wedrychowicz H."/>
        </authorList>
    </citation>
    <scope>NUCLEOTIDE SEQUENCE [LARGE SCALE GENOMIC DNA]</scope>
    <source>
        <strain evidence="10 11">DSM 2631</strain>
    </source>
</reference>
<keyword evidence="8" id="KW-0479">Metal-binding</keyword>
<evidence type="ECO:0000256" key="6">
    <source>
        <dbReference type="ARBA" id="ARBA00022801"/>
    </source>
</evidence>
<dbReference type="OrthoDB" id="9809354at2"/>
<comment type="cofactor">
    <cofactor evidence="8">
        <name>Mn(2+)</name>
        <dbReference type="ChEBI" id="CHEBI:29035"/>
    </cofactor>
    <text evidence="8">Binds 2 manganese ions per subunit.</text>
</comment>
<keyword evidence="8" id="KW-0963">Cytoplasm</keyword>
<dbReference type="InterPro" id="IPR008283">
    <property type="entry name" value="Peptidase_M17_N"/>
</dbReference>
<dbReference type="NCBIfam" id="NF002073">
    <property type="entry name" value="PRK00913.1-2"/>
    <property type="match status" value="1"/>
</dbReference>
<evidence type="ECO:0000313" key="11">
    <source>
        <dbReference type="Proteomes" id="UP000184035"/>
    </source>
</evidence>
<accession>A0A1M4TC57</accession>
<evidence type="ECO:0000256" key="4">
    <source>
        <dbReference type="ARBA" id="ARBA00022438"/>
    </source>
</evidence>
<feature type="binding site" evidence="8">
    <location>
        <position position="340"/>
    </location>
    <ligand>
        <name>Mn(2+)</name>
        <dbReference type="ChEBI" id="CHEBI:29035"/>
        <label>1</label>
    </ligand>
</feature>
<feature type="domain" description="Cytosol aminopeptidase" evidence="9">
    <location>
        <begin position="338"/>
        <end position="345"/>
    </location>
</feature>
<feature type="binding site" evidence="8">
    <location>
        <position position="263"/>
    </location>
    <ligand>
        <name>Mn(2+)</name>
        <dbReference type="ChEBI" id="CHEBI:29035"/>
        <label>2</label>
    </ligand>
</feature>
<dbReference type="STRING" id="1533.SAMN05443638_102121"/>
<dbReference type="EC" id="3.4.11.1" evidence="8"/>
<dbReference type="Pfam" id="PF02789">
    <property type="entry name" value="Peptidase_M17_N"/>
    <property type="match status" value="1"/>
</dbReference>
<comment type="similarity">
    <text evidence="3 8">Belongs to the peptidase M17 family.</text>
</comment>
<dbReference type="EC" id="3.4.11.10" evidence="8"/>
<organism evidence="10 11">
    <name type="scientific">Clostridium fallax</name>
    <dbReference type="NCBI Taxonomy" id="1533"/>
    <lineage>
        <taxon>Bacteria</taxon>
        <taxon>Bacillati</taxon>
        <taxon>Bacillota</taxon>
        <taxon>Clostridia</taxon>
        <taxon>Eubacteriales</taxon>
        <taxon>Clostridiaceae</taxon>
        <taxon>Clostridium</taxon>
    </lineage>
</organism>
<evidence type="ECO:0000256" key="5">
    <source>
        <dbReference type="ARBA" id="ARBA00022670"/>
    </source>
</evidence>
<dbReference type="GO" id="GO:0005737">
    <property type="term" value="C:cytoplasm"/>
    <property type="evidence" value="ECO:0007669"/>
    <property type="project" value="UniProtKB-SubCell"/>
</dbReference>
<keyword evidence="11" id="KW-1185">Reference proteome</keyword>
<dbReference type="PROSITE" id="PS00631">
    <property type="entry name" value="CYTOSOL_AP"/>
    <property type="match status" value="1"/>
</dbReference>
<comment type="function">
    <text evidence="7 8">Presumably involved in the processing and regular turnover of intracellular proteins. Catalyzes the removal of unsubstituted N-terminal amino acids from various peptides.</text>
</comment>
<dbReference type="PANTHER" id="PTHR11963">
    <property type="entry name" value="LEUCINE AMINOPEPTIDASE-RELATED"/>
    <property type="match status" value="1"/>
</dbReference>
<comment type="subcellular location">
    <subcellularLocation>
        <location evidence="8">Cytoplasm</location>
    </subcellularLocation>
</comment>
<dbReference type="RefSeq" id="WP_072892534.1">
    <property type="nucleotide sequence ID" value="NZ_FQVM01000002.1"/>
</dbReference>
<dbReference type="Gene3D" id="3.40.220.10">
    <property type="entry name" value="Leucine Aminopeptidase, subunit E, domain 1"/>
    <property type="match status" value="1"/>
</dbReference>
<protein>
    <recommendedName>
        <fullName evidence="8">Probable cytosol aminopeptidase</fullName>
        <ecNumber evidence="8">3.4.11.1</ecNumber>
    </recommendedName>
    <alternativeName>
        <fullName evidence="8">Leucine aminopeptidase</fullName>
        <shortName evidence="8">LAP</shortName>
        <ecNumber evidence="8">3.4.11.10</ecNumber>
    </alternativeName>
    <alternativeName>
        <fullName evidence="8">Leucyl aminopeptidase</fullName>
    </alternativeName>
</protein>
<dbReference type="GO" id="GO:0030145">
    <property type="term" value="F:manganese ion binding"/>
    <property type="evidence" value="ECO:0007669"/>
    <property type="project" value="UniProtKB-UniRule"/>
</dbReference>
<dbReference type="NCBIfam" id="NF002083">
    <property type="entry name" value="PRK00913.3-5"/>
    <property type="match status" value="1"/>
</dbReference>
<dbReference type="InterPro" id="IPR000819">
    <property type="entry name" value="Peptidase_M17_C"/>
</dbReference>
<dbReference type="InterPro" id="IPR043472">
    <property type="entry name" value="Macro_dom-like"/>
</dbReference>
<dbReference type="InterPro" id="IPR023042">
    <property type="entry name" value="Peptidase_M17_leu_NH2_pept"/>
</dbReference>